<reference evidence="3 4" key="1">
    <citation type="submission" date="2019-02" db="EMBL/GenBank/DDBJ databases">
        <title>Deep-cultivation of Planctomycetes and their phenomic and genomic characterization uncovers novel biology.</title>
        <authorList>
            <person name="Wiegand S."/>
            <person name="Jogler M."/>
            <person name="Boedeker C."/>
            <person name="Pinto D."/>
            <person name="Vollmers J."/>
            <person name="Rivas-Marin E."/>
            <person name="Kohn T."/>
            <person name="Peeters S.H."/>
            <person name="Heuer A."/>
            <person name="Rast P."/>
            <person name="Oberbeckmann S."/>
            <person name="Bunk B."/>
            <person name="Jeske O."/>
            <person name="Meyerdierks A."/>
            <person name="Storesund J.E."/>
            <person name="Kallscheuer N."/>
            <person name="Luecker S."/>
            <person name="Lage O.M."/>
            <person name="Pohl T."/>
            <person name="Merkel B.J."/>
            <person name="Hornburger P."/>
            <person name="Mueller R.-W."/>
            <person name="Bruemmer F."/>
            <person name="Labrenz M."/>
            <person name="Spormann A.M."/>
            <person name="Op Den Camp H."/>
            <person name="Overmann J."/>
            <person name="Amann R."/>
            <person name="Jetten M.S.M."/>
            <person name="Mascher T."/>
            <person name="Medema M.H."/>
            <person name="Devos D.P."/>
            <person name="Kaster A.-K."/>
            <person name="Ovreas L."/>
            <person name="Rohde M."/>
            <person name="Galperin M.Y."/>
            <person name="Jogler C."/>
        </authorList>
    </citation>
    <scope>NUCLEOTIDE SEQUENCE [LARGE SCALE GENOMIC DNA]</scope>
    <source>
        <strain evidence="3 4">Mal64</strain>
    </source>
</reference>
<dbReference type="SUPFAM" id="SSF54523">
    <property type="entry name" value="Pili subunits"/>
    <property type="match status" value="1"/>
</dbReference>
<keyword evidence="1" id="KW-1133">Transmembrane helix</keyword>
<dbReference type="InterPro" id="IPR045584">
    <property type="entry name" value="Pilin-like"/>
</dbReference>
<dbReference type="OrthoDB" id="255848at2"/>
<feature type="domain" description="DUF1559" evidence="2">
    <location>
        <begin position="45"/>
        <end position="357"/>
    </location>
</feature>
<comment type="caution">
    <text evidence="3">The sequence shown here is derived from an EMBL/GenBank/DDBJ whole genome shotgun (WGS) entry which is preliminary data.</text>
</comment>
<evidence type="ECO:0000259" key="2">
    <source>
        <dbReference type="Pfam" id="PF07596"/>
    </source>
</evidence>
<evidence type="ECO:0000256" key="1">
    <source>
        <dbReference type="SAM" id="Phobius"/>
    </source>
</evidence>
<feature type="transmembrane region" description="Helical" evidence="1">
    <location>
        <begin position="20"/>
        <end position="44"/>
    </location>
</feature>
<sequence>MPHTLPSHATPRIFRGERSGFTLVELLVVIAIIGILVALLLPAVQSARESARRSQCTNNLKQIGIACQMHVDTHGIMPAGGWGFRIMGDPDRGAGEDQPGSWIYSLLPFIEEGNLASIGKGLSFADKAIALESVYTTPIAAFICPSRRTSAPIAVNQYVANINPQTNGVPSDIGSVEAPAFAGKSDYAINGGGTVIIPPIGGNTSAVQCLTNGMNHDECAAEGKFTRELEAIREDFDGIATERTGVKLTRVTDGTSHTLLAAEKMLLTKFYNFNPTDPDETNRNSGDNNSMYVGYDWDTVRFVSNFPVGSTDSNRTFYTPQPDSNEDLGDTHFRSFGSAHPGGVQAVLCDGSVHSYTFGVEEIVWERLGRRNDGELVLE</sequence>
<dbReference type="Pfam" id="PF07963">
    <property type="entry name" value="N_methyl"/>
    <property type="match status" value="1"/>
</dbReference>
<keyword evidence="1" id="KW-0812">Transmembrane</keyword>
<dbReference type="NCBIfam" id="TIGR04294">
    <property type="entry name" value="pre_pil_HX9DG"/>
    <property type="match status" value="1"/>
</dbReference>
<evidence type="ECO:0000313" key="3">
    <source>
        <dbReference type="EMBL" id="TWT86617.1"/>
    </source>
</evidence>
<dbReference type="NCBIfam" id="TIGR02532">
    <property type="entry name" value="IV_pilin_GFxxxE"/>
    <property type="match status" value="1"/>
</dbReference>
<dbReference type="Proteomes" id="UP000315440">
    <property type="component" value="Unassembled WGS sequence"/>
</dbReference>
<dbReference type="InterPro" id="IPR027558">
    <property type="entry name" value="Pre_pil_HX9DG_C"/>
</dbReference>
<dbReference type="EMBL" id="SJPQ01000004">
    <property type="protein sequence ID" value="TWT86617.1"/>
    <property type="molecule type" value="Genomic_DNA"/>
</dbReference>
<organism evidence="3 4">
    <name type="scientific">Pseudobythopirellula maris</name>
    <dbReference type="NCBI Taxonomy" id="2527991"/>
    <lineage>
        <taxon>Bacteria</taxon>
        <taxon>Pseudomonadati</taxon>
        <taxon>Planctomycetota</taxon>
        <taxon>Planctomycetia</taxon>
        <taxon>Pirellulales</taxon>
        <taxon>Lacipirellulaceae</taxon>
        <taxon>Pseudobythopirellula</taxon>
    </lineage>
</organism>
<accession>A0A5C5ZHZ9</accession>
<name>A0A5C5ZHZ9_9BACT</name>
<dbReference type="PANTHER" id="PTHR30093">
    <property type="entry name" value="GENERAL SECRETION PATHWAY PROTEIN G"/>
    <property type="match status" value="1"/>
</dbReference>
<evidence type="ECO:0000313" key="4">
    <source>
        <dbReference type="Proteomes" id="UP000315440"/>
    </source>
</evidence>
<dbReference type="PANTHER" id="PTHR30093:SF2">
    <property type="entry name" value="TYPE II SECRETION SYSTEM PROTEIN H"/>
    <property type="match status" value="1"/>
</dbReference>
<dbReference type="InterPro" id="IPR011453">
    <property type="entry name" value="DUF1559"/>
</dbReference>
<dbReference type="RefSeq" id="WP_146402537.1">
    <property type="nucleotide sequence ID" value="NZ_SJPQ01000004.1"/>
</dbReference>
<protein>
    <submittedName>
        <fullName evidence="3">Type II secretion system protein G</fullName>
    </submittedName>
</protein>
<dbReference type="Gene3D" id="3.30.700.10">
    <property type="entry name" value="Glycoprotein, Type 4 Pilin"/>
    <property type="match status" value="1"/>
</dbReference>
<gene>
    <name evidence="3" type="primary">xcpT_17</name>
    <name evidence="3" type="ORF">Mal64_34450</name>
</gene>
<dbReference type="Pfam" id="PF07596">
    <property type="entry name" value="SBP_bac_10"/>
    <property type="match status" value="1"/>
</dbReference>
<dbReference type="PROSITE" id="PS00409">
    <property type="entry name" value="PROKAR_NTER_METHYL"/>
    <property type="match status" value="1"/>
</dbReference>
<proteinExistence type="predicted"/>
<keyword evidence="4" id="KW-1185">Reference proteome</keyword>
<dbReference type="InterPro" id="IPR012902">
    <property type="entry name" value="N_methyl_site"/>
</dbReference>
<dbReference type="AlphaFoldDB" id="A0A5C5ZHZ9"/>
<keyword evidence="1" id="KW-0472">Membrane</keyword>